<evidence type="ECO:0000313" key="1">
    <source>
        <dbReference type="EMBL" id="CAG8740351.1"/>
    </source>
</evidence>
<dbReference type="OrthoDB" id="2304465at2759"/>
<proteinExistence type="predicted"/>
<feature type="non-terminal residue" evidence="1">
    <location>
        <position position="453"/>
    </location>
</feature>
<evidence type="ECO:0000313" key="2">
    <source>
        <dbReference type="Proteomes" id="UP000789570"/>
    </source>
</evidence>
<dbReference type="Proteomes" id="UP000789570">
    <property type="component" value="Unassembled WGS sequence"/>
</dbReference>
<accession>A0A9N9IKL5</accession>
<reference evidence="1" key="1">
    <citation type="submission" date="2021-06" db="EMBL/GenBank/DDBJ databases">
        <authorList>
            <person name="Kallberg Y."/>
            <person name="Tangrot J."/>
            <person name="Rosling A."/>
        </authorList>
    </citation>
    <scope>NUCLEOTIDE SEQUENCE</scope>
    <source>
        <strain evidence="1">UK204</strain>
    </source>
</reference>
<sequence>VRCHVNVRDKTQEMMENMADSEPSIWRHKERETVYQNADFVHGIRNHENGIIIDPEMVIQETDDELVPASKNFFNEETWKKWKLKSGLVVVDLLAASAREIGHPFRPEVWGIVRCGYRIAKPKWCSSEDYLEIQKFTRRATIDCPEIISKLLKLKSLESLEHSIEDIHLLNNIDKRIGGDGKKLILEELKITCVIYHEVFPEYSIMQQQCISESDYGGYVIHPSLKSMLFGLEKNLHYHIGEIILSSVKACRERRKLVTSFEQKADGVFSVRLKKSFVEVGHLEMSGGYGDKDLPRSTWDGCCKLPIGNAYMLEEIGERFRGASCETFSKMSVFSLHTYDNRIELWRMHVPSRGVLQYERTHKTIVPTCFEEERKKFFDFVVVLWDLRCWLLEVVEVIHRLQDEHNGSDMKVTNLSGTLPPHPFTPQKDKHKKGITAAYAHSDPGSSPIRYEI</sequence>
<dbReference type="EMBL" id="CAJVPQ010014728">
    <property type="protein sequence ID" value="CAG8740351.1"/>
    <property type="molecule type" value="Genomic_DNA"/>
</dbReference>
<keyword evidence="2" id="KW-1185">Reference proteome</keyword>
<comment type="caution">
    <text evidence="1">The sequence shown here is derived from an EMBL/GenBank/DDBJ whole genome shotgun (WGS) entry which is preliminary data.</text>
</comment>
<organism evidence="1 2">
    <name type="scientific">Funneliformis caledonium</name>
    <dbReference type="NCBI Taxonomy" id="1117310"/>
    <lineage>
        <taxon>Eukaryota</taxon>
        <taxon>Fungi</taxon>
        <taxon>Fungi incertae sedis</taxon>
        <taxon>Mucoromycota</taxon>
        <taxon>Glomeromycotina</taxon>
        <taxon>Glomeromycetes</taxon>
        <taxon>Glomerales</taxon>
        <taxon>Glomeraceae</taxon>
        <taxon>Funneliformis</taxon>
    </lineage>
</organism>
<protein>
    <submittedName>
        <fullName evidence="1">557_t:CDS:1</fullName>
    </submittedName>
</protein>
<dbReference type="AlphaFoldDB" id="A0A9N9IKL5"/>
<name>A0A9N9IKL5_9GLOM</name>
<gene>
    <name evidence="1" type="ORF">FCALED_LOCUS15566</name>
</gene>